<protein>
    <recommendedName>
        <fullName evidence="4">Class F sortase</fullName>
    </recommendedName>
</protein>
<evidence type="ECO:0000313" key="2">
    <source>
        <dbReference type="EMBL" id="MBM7492273.1"/>
    </source>
</evidence>
<accession>A0ABS2LVS5</accession>
<proteinExistence type="predicted"/>
<evidence type="ECO:0000256" key="1">
    <source>
        <dbReference type="SAM" id="MobiDB-lite"/>
    </source>
</evidence>
<reference evidence="2 3" key="1">
    <citation type="submission" date="2021-01" db="EMBL/GenBank/DDBJ databases">
        <title>Sequencing the genomes of 1000 actinobacteria strains.</title>
        <authorList>
            <person name="Klenk H.-P."/>
        </authorList>
    </citation>
    <scope>NUCLEOTIDE SEQUENCE [LARGE SCALE GENOMIC DNA]</scope>
    <source>
        <strain evidence="2 3">DSM 100204</strain>
    </source>
</reference>
<feature type="compositionally biased region" description="Low complexity" evidence="1">
    <location>
        <begin position="46"/>
        <end position="58"/>
    </location>
</feature>
<evidence type="ECO:0008006" key="4">
    <source>
        <dbReference type="Google" id="ProtNLM"/>
    </source>
</evidence>
<feature type="region of interest" description="Disordered" evidence="1">
    <location>
        <begin position="38"/>
        <end position="58"/>
    </location>
</feature>
<dbReference type="Proteomes" id="UP000764837">
    <property type="component" value="Unassembled WGS sequence"/>
</dbReference>
<organism evidence="2 3">
    <name type="scientific">Micromonospora luteifusca</name>
    <dbReference type="NCBI Taxonomy" id="709860"/>
    <lineage>
        <taxon>Bacteria</taxon>
        <taxon>Bacillati</taxon>
        <taxon>Actinomycetota</taxon>
        <taxon>Actinomycetes</taxon>
        <taxon>Micromonosporales</taxon>
        <taxon>Micromonosporaceae</taxon>
        <taxon>Micromonospora</taxon>
    </lineage>
</organism>
<keyword evidence="3" id="KW-1185">Reference proteome</keyword>
<evidence type="ECO:0000313" key="3">
    <source>
        <dbReference type="Proteomes" id="UP000764837"/>
    </source>
</evidence>
<dbReference type="RefSeq" id="WP_204943178.1">
    <property type="nucleotide sequence ID" value="NZ_JAFBBP010000001.1"/>
</dbReference>
<sequence>MDEHQTMTERSAPDARAWRVADVVAALVATTLAVGLTHGWDRADQTAAAPSPATPSAS</sequence>
<comment type="caution">
    <text evidence="2">The sequence shown here is derived from an EMBL/GenBank/DDBJ whole genome shotgun (WGS) entry which is preliminary data.</text>
</comment>
<name>A0ABS2LVS5_9ACTN</name>
<dbReference type="EMBL" id="JAFBBP010000001">
    <property type="protein sequence ID" value="MBM7492273.1"/>
    <property type="molecule type" value="Genomic_DNA"/>
</dbReference>
<gene>
    <name evidence="2" type="ORF">JOD64_003495</name>
</gene>